<gene>
    <name evidence="2" type="ORF">URODEC1_LOCUS64625</name>
</gene>
<sequence>MKMSPLFVALLIAVLLSATATGPSEALNSKTFLSPPIFLRPGSVSNKWYYGIPFPTGHLALKSFNAELVDEHGVPVPLHETYIHHWALGVADKLGCTECRCDLYNVTVDEFGRRIGDDYVGGLRCCYDQTRCGKVKDEGLADGGEARKLFLRYTVMWLDWSDAVLPVKIYILDATDRALLEGESEPACQIEYQVEECSSEDRAKNDCVHVEATKEVLPRGGDIVFGVAHQHPGGIGASLHGEDGRLLCESMPTYGEGQEAGNEAGYIVGMSACYPKPGTATVRDGEALTVVSNYSNERQHTGVMGLFQILVAEHEQKLPAAAGKPGLCFSFPVSWCLPSWLSSNM</sequence>
<evidence type="ECO:0000313" key="2">
    <source>
        <dbReference type="EMBL" id="CAL5000002.1"/>
    </source>
</evidence>
<dbReference type="Proteomes" id="UP001497457">
    <property type="component" value="Chromosome 25rd"/>
</dbReference>
<dbReference type="AlphaFoldDB" id="A0ABC9BI13"/>
<dbReference type="EMBL" id="OZ075135">
    <property type="protein sequence ID" value="CAL5000002.1"/>
    <property type="molecule type" value="Genomic_DNA"/>
</dbReference>
<dbReference type="Pfam" id="PF07712">
    <property type="entry name" value="SURNod19"/>
    <property type="match status" value="2"/>
</dbReference>
<name>A0ABC9BI13_9POAL</name>
<dbReference type="PANTHER" id="PTHR33390:SF1">
    <property type="entry name" value="STRESS UP-REGULATED NOD 19 PROTEIN"/>
    <property type="match status" value="1"/>
</dbReference>
<keyword evidence="3" id="KW-1185">Reference proteome</keyword>
<feature type="chain" id="PRO_5044830080" evidence="1">
    <location>
        <begin position="27"/>
        <end position="345"/>
    </location>
</feature>
<feature type="signal peptide" evidence="1">
    <location>
        <begin position="1"/>
        <end position="26"/>
    </location>
</feature>
<dbReference type="PANTHER" id="PTHR33390">
    <property type="entry name" value="STRESS UP-REGULATED NOD 19 PROTEIN"/>
    <property type="match status" value="1"/>
</dbReference>
<evidence type="ECO:0000256" key="1">
    <source>
        <dbReference type="SAM" id="SignalP"/>
    </source>
</evidence>
<dbReference type="InterPro" id="IPR011692">
    <property type="entry name" value="Stress_up-reg_Nod19"/>
</dbReference>
<evidence type="ECO:0000313" key="3">
    <source>
        <dbReference type="Proteomes" id="UP001497457"/>
    </source>
</evidence>
<reference evidence="3" key="1">
    <citation type="submission" date="2024-06" db="EMBL/GenBank/DDBJ databases">
        <authorList>
            <person name="Ryan C."/>
        </authorList>
    </citation>
    <scope>NUCLEOTIDE SEQUENCE [LARGE SCALE GENOMIC DNA]</scope>
</reference>
<reference evidence="2 3" key="2">
    <citation type="submission" date="2024-10" db="EMBL/GenBank/DDBJ databases">
        <authorList>
            <person name="Ryan C."/>
        </authorList>
    </citation>
    <scope>NUCLEOTIDE SEQUENCE [LARGE SCALE GENOMIC DNA]</scope>
</reference>
<accession>A0ABC9BI13</accession>
<keyword evidence="1" id="KW-0732">Signal</keyword>
<protein>
    <submittedName>
        <fullName evidence="2">Uncharacterized protein</fullName>
    </submittedName>
</protein>
<proteinExistence type="predicted"/>
<organism evidence="2 3">
    <name type="scientific">Urochloa decumbens</name>
    <dbReference type="NCBI Taxonomy" id="240449"/>
    <lineage>
        <taxon>Eukaryota</taxon>
        <taxon>Viridiplantae</taxon>
        <taxon>Streptophyta</taxon>
        <taxon>Embryophyta</taxon>
        <taxon>Tracheophyta</taxon>
        <taxon>Spermatophyta</taxon>
        <taxon>Magnoliopsida</taxon>
        <taxon>Liliopsida</taxon>
        <taxon>Poales</taxon>
        <taxon>Poaceae</taxon>
        <taxon>PACMAD clade</taxon>
        <taxon>Panicoideae</taxon>
        <taxon>Panicodae</taxon>
        <taxon>Paniceae</taxon>
        <taxon>Melinidinae</taxon>
        <taxon>Urochloa</taxon>
    </lineage>
</organism>